<dbReference type="EMBL" id="JACJKX010000028">
    <property type="protein sequence ID" value="MBM6929415.1"/>
    <property type="molecule type" value="Genomic_DNA"/>
</dbReference>
<keyword evidence="1" id="KW-0175">Coiled coil</keyword>
<comment type="caution">
    <text evidence="2">The sequence shown here is derived from an EMBL/GenBank/DDBJ whole genome shotgun (WGS) entry which is preliminary data.</text>
</comment>
<dbReference type="Proteomes" id="UP000777002">
    <property type="component" value="Unassembled WGS sequence"/>
</dbReference>
<evidence type="ECO:0000313" key="3">
    <source>
        <dbReference type="Proteomes" id="UP000777002"/>
    </source>
</evidence>
<feature type="coiled-coil region" evidence="1">
    <location>
        <begin position="153"/>
        <end position="196"/>
    </location>
</feature>
<organism evidence="2 3">
    <name type="scientific">Parasutterella secunda</name>
    <dbReference type="NCBI Taxonomy" id="626947"/>
    <lineage>
        <taxon>Bacteria</taxon>
        <taxon>Pseudomonadati</taxon>
        <taxon>Pseudomonadota</taxon>
        <taxon>Betaproteobacteria</taxon>
        <taxon>Burkholderiales</taxon>
        <taxon>Sutterellaceae</taxon>
        <taxon>Parasutterella</taxon>
    </lineage>
</organism>
<reference evidence="2 3" key="1">
    <citation type="journal article" date="2021" name="Sci. Rep.">
        <title>The distribution of antibiotic resistance genes in chicken gut microbiota commensals.</title>
        <authorList>
            <person name="Juricova H."/>
            <person name="Matiasovicova J."/>
            <person name="Kubasova T."/>
            <person name="Cejkova D."/>
            <person name="Rychlik I."/>
        </authorList>
    </citation>
    <scope>NUCLEOTIDE SEQUENCE [LARGE SCALE GENOMIC DNA]</scope>
    <source>
        <strain evidence="2 3">An562</strain>
    </source>
</reference>
<dbReference type="RefSeq" id="WP_205050996.1">
    <property type="nucleotide sequence ID" value="NZ_JACJKX010000028.1"/>
</dbReference>
<sequence>MFKKDDLPKNGYWHVAIRIKKQWWWTQQYNMSLQQILISVIQPYRMWEEISVIGNRIQRDEIDGIKISHTDHPANSFPDIQNGKLCLYKNLFDGAPNSRNFNILIQREGLDTPFLSYLEYQEKLKSRAKINLIQNQTQNQEQIVKNTIVADNYEALSRLIENYADAVKELKKREVNNDLLEEAKEVQDMMDSLTKDSDESTVTKTLRRLNRVITQVKDLISMGSEIVNNIELITKIFNV</sequence>
<evidence type="ECO:0000313" key="2">
    <source>
        <dbReference type="EMBL" id="MBM6929415.1"/>
    </source>
</evidence>
<name>A0ABS2GU80_9BURK</name>
<protein>
    <submittedName>
        <fullName evidence="2">Uncharacterized protein</fullName>
    </submittedName>
</protein>
<accession>A0ABS2GU80</accession>
<proteinExistence type="predicted"/>
<keyword evidence="3" id="KW-1185">Reference proteome</keyword>
<gene>
    <name evidence="2" type="ORF">H5985_09095</name>
</gene>
<evidence type="ECO:0000256" key="1">
    <source>
        <dbReference type="SAM" id="Coils"/>
    </source>
</evidence>